<comment type="similarity">
    <text evidence="1">Belongs to the ABC transporter superfamily.</text>
</comment>
<evidence type="ECO:0000256" key="2">
    <source>
        <dbReference type="ARBA" id="ARBA00022448"/>
    </source>
</evidence>
<dbReference type="InterPro" id="IPR017871">
    <property type="entry name" value="ABC_transporter-like_CS"/>
</dbReference>
<accession>A0AA96FDZ9</accession>
<dbReference type="Pfam" id="PF00005">
    <property type="entry name" value="ABC_tran"/>
    <property type="match status" value="1"/>
</dbReference>
<evidence type="ECO:0000313" key="6">
    <source>
        <dbReference type="EMBL" id="WNM27760.1"/>
    </source>
</evidence>
<keyword evidence="2" id="KW-0813">Transport</keyword>
<dbReference type="InterPro" id="IPR003439">
    <property type="entry name" value="ABC_transporter-like_ATP-bd"/>
</dbReference>
<organism evidence="6">
    <name type="scientific">Demequina capsici</name>
    <dbReference type="NCBI Taxonomy" id="3075620"/>
    <lineage>
        <taxon>Bacteria</taxon>
        <taxon>Bacillati</taxon>
        <taxon>Actinomycetota</taxon>
        <taxon>Actinomycetes</taxon>
        <taxon>Micrococcales</taxon>
        <taxon>Demequinaceae</taxon>
        <taxon>Demequina</taxon>
    </lineage>
</organism>
<dbReference type="SUPFAM" id="SSF52540">
    <property type="entry name" value="P-loop containing nucleoside triphosphate hydrolases"/>
    <property type="match status" value="1"/>
</dbReference>
<name>A0AA96FDZ9_9MICO</name>
<dbReference type="EMBL" id="CP134880">
    <property type="protein sequence ID" value="WNM27760.1"/>
    <property type="molecule type" value="Genomic_DNA"/>
</dbReference>
<dbReference type="PROSITE" id="PS00211">
    <property type="entry name" value="ABC_TRANSPORTER_1"/>
    <property type="match status" value="1"/>
</dbReference>
<evidence type="ECO:0000256" key="1">
    <source>
        <dbReference type="ARBA" id="ARBA00005417"/>
    </source>
</evidence>
<proteinExistence type="inferred from homology"/>
<dbReference type="AlphaFoldDB" id="A0AA96FDZ9"/>
<dbReference type="PANTHER" id="PTHR43335">
    <property type="entry name" value="ABC TRANSPORTER, ATP-BINDING PROTEIN"/>
    <property type="match status" value="1"/>
</dbReference>
<keyword evidence="4 6" id="KW-0067">ATP-binding</keyword>
<reference evidence="6" key="1">
    <citation type="submission" date="2023-09" db="EMBL/GenBank/DDBJ databases">
        <title>Demequina sp. a novel bacteria isolated from Capsicum annuum.</title>
        <authorList>
            <person name="Humaira Z."/>
            <person name="Lee J."/>
            <person name="Cho D."/>
        </authorList>
    </citation>
    <scope>NUCLEOTIDE SEQUENCE</scope>
    <source>
        <strain evidence="6">PMTSA13</strain>
    </source>
</reference>
<dbReference type="GO" id="GO:0016887">
    <property type="term" value="F:ATP hydrolysis activity"/>
    <property type="evidence" value="ECO:0007669"/>
    <property type="project" value="InterPro"/>
</dbReference>
<dbReference type="Gene3D" id="3.40.50.300">
    <property type="entry name" value="P-loop containing nucleotide triphosphate hydrolases"/>
    <property type="match status" value="1"/>
</dbReference>
<dbReference type="KEGG" id="dcp:RN607_01780"/>
<evidence type="ECO:0000256" key="3">
    <source>
        <dbReference type="ARBA" id="ARBA00022741"/>
    </source>
</evidence>
<keyword evidence="3" id="KW-0547">Nucleotide-binding</keyword>
<dbReference type="GO" id="GO:0005524">
    <property type="term" value="F:ATP binding"/>
    <property type="evidence" value="ECO:0007669"/>
    <property type="project" value="UniProtKB-KW"/>
</dbReference>
<dbReference type="InterPro" id="IPR027417">
    <property type="entry name" value="P-loop_NTPase"/>
</dbReference>
<dbReference type="PANTHER" id="PTHR43335:SF11">
    <property type="entry name" value="ABC TRANSPORTER RELATED"/>
    <property type="match status" value="1"/>
</dbReference>
<gene>
    <name evidence="6" type="ORF">RN607_01780</name>
</gene>
<feature type="domain" description="ABC transporter" evidence="5">
    <location>
        <begin position="9"/>
        <end position="239"/>
    </location>
</feature>
<dbReference type="CDD" id="cd03230">
    <property type="entry name" value="ABC_DR_subfamily_A"/>
    <property type="match status" value="1"/>
</dbReference>
<dbReference type="PROSITE" id="PS50893">
    <property type="entry name" value="ABC_TRANSPORTER_2"/>
    <property type="match status" value="1"/>
</dbReference>
<evidence type="ECO:0000256" key="4">
    <source>
        <dbReference type="ARBA" id="ARBA00022840"/>
    </source>
</evidence>
<dbReference type="SMART" id="SM00382">
    <property type="entry name" value="AAA"/>
    <property type="match status" value="1"/>
</dbReference>
<dbReference type="InterPro" id="IPR003593">
    <property type="entry name" value="AAA+_ATPase"/>
</dbReference>
<protein>
    <submittedName>
        <fullName evidence="6">ABC transporter ATP-binding protein</fullName>
    </submittedName>
</protein>
<dbReference type="Proteomes" id="UP001303408">
    <property type="component" value="Chromosome"/>
</dbReference>
<evidence type="ECO:0000259" key="5">
    <source>
        <dbReference type="PROSITE" id="PS50893"/>
    </source>
</evidence>
<dbReference type="RefSeq" id="WP_313543915.1">
    <property type="nucleotide sequence ID" value="NZ_CP134880.1"/>
</dbReference>
<sequence length="257" mass="27699">MGEVVVDAVVARGLYKAFEGRFAVDGMDLTVPRGSFYGIAGPNGAGKTTALRMIIGVLKPDGGDVVVDGVPVWPDTRAAKRRLGFVADNPAMFERLSGREMLEYAALLHGLDPVEADRRASELLQVLDLTADQGRMIADYSLGMRKRMGLAVALLHSPAVLILDEPFGSLDPVNTQVMEELLQRYRARGGTVVFSSHVMDVVERLCDRMVVMADGRARVEGTVADVRGAAPTLQQAFVDLVGGRDLGEGELSWLQSS</sequence>